<proteinExistence type="predicted"/>
<accession>A0A2H9T895</accession>
<organism evidence="2">
    <name type="scientific">invertebrate metagenome</name>
    <dbReference type="NCBI Taxonomy" id="1711999"/>
    <lineage>
        <taxon>unclassified sequences</taxon>
        <taxon>metagenomes</taxon>
        <taxon>organismal metagenomes</taxon>
    </lineage>
</organism>
<evidence type="ECO:0000256" key="1">
    <source>
        <dbReference type="SAM" id="Coils"/>
    </source>
</evidence>
<sequence>MLHELLRIKKIREQSAMDEVRKCQYRLEEANGKVKEKEEELANYINWRCKEEQQLYDNILNTSVRQKELDFLKQSVALMREKDVELQQTIEEAKKTVEEAKKSLEEARDKHNKAMQAVEKFEEFTRVQDEEAAKEAERLEELEMEEFTVRPDRY</sequence>
<evidence type="ECO:0000313" key="2">
    <source>
        <dbReference type="EMBL" id="PJE79456.1"/>
    </source>
</evidence>
<dbReference type="AlphaFoldDB" id="A0A2H9T895"/>
<feature type="coiled-coil region" evidence="1">
    <location>
        <begin position="83"/>
        <end position="145"/>
    </location>
</feature>
<dbReference type="Gene3D" id="1.10.287.1700">
    <property type="match status" value="1"/>
</dbReference>
<feature type="coiled-coil region" evidence="1">
    <location>
        <begin position="20"/>
        <end position="47"/>
    </location>
</feature>
<protein>
    <recommendedName>
        <fullName evidence="3">Type III secretion protein YscO</fullName>
    </recommendedName>
</protein>
<comment type="caution">
    <text evidence="2">The sequence shown here is derived from an EMBL/GenBank/DDBJ whole genome shotgun (WGS) entry which is preliminary data.</text>
</comment>
<keyword evidence="1" id="KW-0175">Coiled coil</keyword>
<dbReference type="Pfam" id="PF07321">
    <property type="entry name" value="YscO"/>
    <property type="match status" value="1"/>
</dbReference>
<gene>
    <name evidence="2" type="ORF">CI610_01587</name>
</gene>
<evidence type="ECO:0008006" key="3">
    <source>
        <dbReference type="Google" id="ProtNLM"/>
    </source>
</evidence>
<name>A0A2H9T895_9ZZZZ</name>
<dbReference type="EMBL" id="NSIT01000068">
    <property type="protein sequence ID" value="PJE79456.1"/>
    <property type="molecule type" value="Genomic_DNA"/>
</dbReference>
<reference evidence="2" key="1">
    <citation type="journal article" date="2017" name="Appl. Environ. Microbiol.">
        <title>Molecular characterization of an Endozoicomonas-like organism causing infection in king scallop Pecten maximus L.</title>
        <authorList>
            <person name="Cano I."/>
            <person name="van Aerle R."/>
            <person name="Ross S."/>
            <person name="Verner-Jeffreys D.W."/>
            <person name="Paley R.K."/>
            <person name="Rimmer G."/>
            <person name="Ryder D."/>
            <person name="Hooper P."/>
            <person name="Stone D."/>
            <person name="Feist S.W."/>
        </authorList>
    </citation>
    <scope>NUCLEOTIDE SEQUENCE</scope>
</reference>
<dbReference type="InterPro" id="IPR053716">
    <property type="entry name" value="Flag_assembly_chemotaxis_eff"/>
</dbReference>
<dbReference type="InterPro" id="IPR009929">
    <property type="entry name" value="T3SS_YscO"/>
</dbReference>